<name>A0ABW8CLR5_9ACTN</name>
<accession>A0ABW8CLR5</accession>
<protein>
    <recommendedName>
        <fullName evidence="4">Serine/arginine repetitive matrix protein 2</fullName>
    </recommendedName>
</protein>
<comment type="caution">
    <text evidence="2">The sequence shown here is derived from an EMBL/GenBank/DDBJ whole genome shotgun (WGS) entry which is preliminary data.</text>
</comment>
<evidence type="ECO:0000313" key="2">
    <source>
        <dbReference type="EMBL" id="MFI9106301.1"/>
    </source>
</evidence>
<evidence type="ECO:0008006" key="4">
    <source>
        <dbReference type="Google" id="ProtNLM"/>
    </source>
</evidence>
<keyword evidence="3" id="KW-1185">Reference proteome</keyword>
<dbReference type="RefSeq" id="WP_399657722.1">
    <property type="nucleotide sequence ID" value="NZ_JBITYG010000017.1"/>
</dbReference>
<feature type="region of interest" description="Disordered" evidence="1">
    <location>
        <begin position="37"/>
        <end position="87"/>
    </location>
</feature>
<evidence type="ECO:0000256" key="1">
    <source>
        <dbReference type="SAM" id="MobiDB-lite"/>
    </source>
</evidence>
<reference evidence="2 3" key="1">
    <citation type="submission" date="2024-10" db="EMBL/GenBank/DDBJ databases">
        <title>The Natural Products Discovery Center: Release of the First 8490 Sequenced Strains for Exploring Actinobacteria Biosynthetic Diversity.</title>
        <authorList>
            <person name="Kalkreuter E."/>
            <person name="Kautsar S.A."/>
            <person name="Yang D."/>
            <person name="Bader C.D."/>
            <person name="Teijaro C.N."/>
            <person name="Fluegel L."/>
            <person name="Davis C.M."/>
            <person name="Simpson J.R."/>
            <person name="Lauterbach L."/>
            <person name="Steele A.D."/>
            <person name="Gui C."/>
            <person name="Meng S."/>
            <person name="Li G."/>
            <person name="Viehrig K."/>
            <person name="Ye F."/>
            <person name="Su P."/>
            <person name="Kiefer A.F."/>
            <person name="Nichols A."/>
            <person name="Cepeda A.J."/>
            <person name="Yan W."/>
            <person name="Fan B."/>
            <person name="Jiang Y."/>
            <person name="Adhikari A."/>
            <person name="Zheng C.-J."/>
            <person name="Schuster L."/>
            <person name="Cowan T.M."/>
            <person name="Smanski M.J."/>
            <person name="Chevrette M.G."/>
            <person name="De Carvalho L.P.S."/>
            <person name="Shen B."/>
        </authorList>
    </citation>
    <scope>NUCLEOTIDE SEQUENCE [LARGE SCALE GENOMIC DNA]</scope>
    <source>
        <strain evidence="2 3">NPDC053399</strain>
    </source>
</reference>
<feature type="compositionally biased region" description="Low complexity" evidence="1">
    <location>
        <begin position="37"/>
        <end position="81"/>
    </location>
</feature>
<dbReference type="Proteomes" id="UP001614394">
    <property type="component" value="Unassembled WGS sequence"/>
</dbReference>
<proteinExistence type="predicted"/>
<gene>
    <name evidence="2" type="ORF">ACIGXA_37935</name>
</gene>
<sequence length="249" mass="25247">MEPVRRRGAVIAVSAGIGMLALVGVTAGVVVALGSSSGHADEAAPSSPAPTASVPGSPSADPSASSASATPAPSGTSTSTVKGQVSQGTHTGDLRFFLLAPPKDAEVYGDEAGSPLSAADLASGAEDEAAMKRSLADYGFKSGAYRTYLTAGGGAEVSVKLSRFADAAAAAAYYEAHYYEGDKLTLTGGYPARAYHLKSGSEESTDSLLAISYQGDVHITITVTGGRTADPKLLQNLLDAEYQRLKTGR</sequence>
<dbReference type="EMBL" id="JBITYG010000017">
    <property type="protein sequence ID" value="MFI9106301.1"/>
    <property type="molecule type" value="Genomic_DNA"/>
</dbReference>
<organism evidence="2 3">
    <name type="scientific">Streptomyces fildesensis</name>
    <dbReference type="NCBI Taxonomy" id="375757"/>
    <lineage>
        <taxon>Bacteria</taxon>
        <taxon>Bacillati</taxon>
        <taxon>Actinomycetota</taxon>
        <taxon>Actinomycetes</taxon>
        <taxon>Kitasatosporales</taxon>
        <taxon>Streptomycetaceae</taxon>
        <taxon>Streptomyces</taxon>
    </lineage>
</organism>
<evidence type="ECO:0000313" key="3">
    <source>
        <dbReference type="Proteomes" id="UP001614394"/>
    </source>
</evidence>